<dbReference type="AlphaFoldDB" id="A0A417YFB3"/>
<gene>
    <name evidence="2" type="ORF">D1B32_14140</name>
</gene>
<sequence>MTISSIHFSIGIMVISFSMGFLIYYFITDLTKEEKKNHMDKVLGQLINFVIFIWIGKILLNITTFIVDPIAILSYPSNSHAFYLAVLFSLVTIVFQWKLGRIDVLLFLNAFIHIFLSASFMYEFIQITWNGNMYSIGYMGLITLLMIVIVIIRDFISLYWLNLLIILLWTIGSFALSVRLPIMMVFGFTIAPWFFALIFLICLLQIIFWKKKEGAISGGN</sequence>
<name>A0A417YFB3_9BACI</name>
<keyword evidence="1" id="KW-0472">Membrane</keyword>
<dbReference type="RefSeq" id="WP_118889705.1">
    <property type="nucleotide sequence ID" value="NZ_PHUT01000009.1"/>
</dbReference>
<reference evidence="2 3" key="1">
    <citation type="journal article" date="2007" name="Int. J. Syst. Evol. Microbiol.">
        <title>Oceanobacillus profundus sp. nov., isolated from a deep-sea sediment core.</title>
        <authorList>
            <person name="Kim Y.G."/>
            <person name="Choi D.H."/>
            <person name="Hyun S."/>
            <person name="Cho B.C."/>
        </authorList>
    </citation>
    <scope>NUCLEOTIDE SEQUENCE [LARGE SCALE GENOMIC DNA]</scope>
    <source>
        <strain evidence="2 3">DSM 18246</strain>
    </source>
</reference>
<feature type="transmembrane region" description="Helical" evidence="1">
    <location>
        <begin position="46"/>
        <end position="67"/>
    </location>
</feature>
<dbReference type="EMBL" id="QWEH01000009">
    <property type="protein sequence ID" value="RHW31331.1"/>
    <property type="molecule type" value="Genomic_DNA"/>
</dbReference>
<dbReference type="OrthoDB" id="2440835at2"/>
<feature type="transmembrane region" description="Helical" evidence="1">
    <location>
        <begin position="6"/>
        <end position="26"/>
    </location>
</feature>
<keyword evidence="1" id="KW-1133">Transmembrane helix</keyword>
<feature type="transmembrane region" description="Helical" evidence="1">
    <location>
        <begin position="104"/>
        <end position="122"/>
    </location>
</feature>
<feature type="transmembrane region" description="Helical" evidence="1">
    <location>
        <begin position="79"/>
        <end position="97"/>
    </location>
</feature>
<feature type="transmembrane region" description="Helical" evidence="1">
    <location>
        <begin position="159"/>
        <end position="176"/>
    </location>
</feature>
<protein>
    <submittedName>
        <fullName evidence="2">Uncharacterized protein</fullName>
    </submittedName>
</protein>
<keyword evidence="1" id="KW-0812">Transmembrane</keyword>
<feature type="transmembrane region" description="Helical" evidence="1">
    <location>
        <begin position="134"/>
        <end position="152"/>
    </location>
</feature>
<accession>A0A417YFB3</accession>
<feature type="transmembrane region" description="Helical" evidence="1">
    <location>
        <begin position="182"/>
        <end position="208"/>
    </location>
</feature>
<keyword evidence="3" id="KW-1185">Reference proteome</keyword>
<dbReference type="Proteomes" id="UP000285456">
    <property type="component" value="Unassembled WGS sequence"/>
</dbReference>
<evidence type="ECO:0000313" key="2">
    <source>
        <dbReference type="EMBL" id="RHW31331.1"/>
    </source>
</evidence>
<evidence type="ECO:0000256" key="1">
    <source>
        <dbReference type="SAM" id="Phobius"/>
    </source>
</evidence>
<organism evidence="2 3">
    <name type="scientific">Oceanobacillus profundus</name>
    <dbReference type="NCBI Taxonomy" id="372463"/>
    <lineage>
        <taxon>Bacteria</taxon>
        <taxon>Bacillati</taxon>
        <taxon>Bacillota</taxon>
        <taxon>Bacilli</taxon>
        <taxon>Bacillales</taxon>
        <taxon>Bacillaceae</taxon>
        <taxon>Oceanobacillus</taxon>
    </lineage>
</organism>
<comment type="caution">
    <text evidence="2">The sequence shown here is derived from an EMBL/GenBank/DDBJ whole genome shotgun (WGS) entry which is preliminary data.</text>
</comment>
<proteinExistence type="predicted"/>
<evidence type="ECO:0000313" key="3">
    <source>
        <dbReference type="Proteomes" id="UP000285456"/>
    </source>
</evidence>